<evidence type="ECO:0000259" key="1">
    <source>
        <dbReference type="Pfam" id="PF13358"/>
    </source>
</evidence>
<dbReference type="GO" id="GO:0003676">
    <property type="term" value="F:nucleic acid binding"/>
    <property type="evidence" value="ECO:0007669"/>
    <property type="project" value="InterPro"/>
</dbReference>
<dbReference type="PANTHER" id="PTHR46068:SF1">
    <property type="entry name" value="TRANSPOSASE IS30-LIKE HTH DOMAIN-CONTAINING PROTEIN"/>
    <property type="match status" value="1"/>
</dbReference>
<dbReference type="EMBL" id="CAJNON010001503">
    <property type="protein sequence ID" value="CAF1467556.1"/>
    <property type="molecule type" value="Genomic_DNA"/>
</dbReference>
<dbReference type="OrthoDB" id="4843387at2759"/>
<name>A0A815QRU8_9BILA</name>
<evidence type="ECO:0000313" key="3">
    <source>
        <dbReference type="EMBL" id="CAF4180810.1"/>
    </source>
</evidence>
<dbReference type="EMBL" id="CAJOAY010008156">
    <property type="protein sequence ID" value="CAF4180810.1"/>
    <property type="molecule type" value="Genomic_DNA"/>
</dbReference>
<organism evidence="2 4">
    <name type="scientific">Adineta steineri</name>
    <dbReference type="NCBI Taxonomy" id="433720"/>
    <lineage>
        <taxon>Eukaryota</taxon>
        <taxon>Metazoa</taxon>
        <taxon>Spiralia</taxon>
        <taxon>Gnathifera</taxon>
        <taxon>Rotifera</taxon>
        <taxon>Eurotatoria</taxon>
        <taxon>Bdelloidea</taxon>
        <taxon>Adinetida</taxon>
        <taxon>Adinetidae</taxon>
        <taxon>Adineta</taxon>
    </lineage>
</organism>
<feature type="domain" description="Tc1-like transposase DDE" evidence="1">
    <location>
        <begin position="21"/>
        <end position="134"/>
    </location>
</feature>
<evidence type="ECO:0000313" key="4">
    <source>
        <dbReference type="Proteomes" id="UP000663891"/>
    </source>
</evidence>
<dbReference type="Proteomes" id="UP000663891">
    <property type="component" value="Unassembled WGS sequence"/>
</dbReference>
<proteinExistence type="predicted"/>
<dbReference type="InterPro" id="IPR036397">
    <property type="entry name" value="RNaseH_sf"/>
</dbReference>
<reference evidence="2" key="1">
    <citation type="submission" date="2021-02" db="EMBL/GenBank/DDBJ databases">
        <authorList>
            <person name="Nowell W R."/>
        </authorList>
    </citation>
    <scope>NUCLEOTIDE SEQUENCE</scope>
</reference>
<accession>A0A815QRU8</accession>
<dbReference type="InterPro" id="IPR038717">
    <property type="entry name" value="Tc1-like_DDE_dom"/>
</dbReference>
<dbReference type="PANTHER" id="PTHR46068">
    <property type="entry name" value="PROTEIN CBG27172"/>
    <property type="match status" value="1"/>
</dbReference>
<dbReference type="Gene3D" id="3.30.420.10">
    <property type="entry name" value="Ribonuclease H-like superfamily/Ribonuclease H"/>
    <property type="match status" value="1"/>
</dbReference>
<gene>
    <name evidence="3" type="ORF">OKA104_LOCUS39890</name>
    <name evidence="2" type="ORF">VCS650_LOCUS40413</name>
</gene>
<evidence type="ECO:0000313" key="2">
    <source>
        <dbReference type="EMBL" id="CAF1467556.1"/>
    </source>
</evidence>
<protein>
    <recommendedName>
        <fullName evidence="1">Tc1-like transposase DDE domain-containing protein</fullName>
    </recommendedName>
</protein>
<dbReference type="Proteomes" id="UP000663881">
    <property type="component" value="Unassembled WGS sequence"/>
</dbReference>
<dbReference type="AlphaFoldDB" id="A0A815QRU8"/>
<comment type="caution">
    <text evidence="2">The sequence shown here is derived from an EMBL/GenBank/DDBJ whole genome shotgun (WGS) entry which is preliminary data.</text>
</comment>
<sequence>MIWRTNAEKLTPDCIQQMTTGDGGKVGVWGGIFGYGKTTALFYSDNMNSIKYCEVLKNKLIPSMKKLPKGHKFQFQHDLAPWHTSKMVKEQIKKLKITLMEWAPKSPDLNVIEELWSILDKRLASKSINNKLELEKCLQEEWCKITTDLCRSLIDSMPKRLKKRIKARGSYFM</sequence>
<dbReference type="Pfam" id="PF13358">
    <property type="entry name" value="DDE_3"/>
    <property type="match status" value="1"/>
</dbReference>